<accession>A0A7W6P2S9</accession>
<proteinExistence type="predicted"/>
<keyword evidence="4" id="KW-1185">Reference proteome</keyword>
<dbReference type="Gene3D" id="3.30.70.360">
    <property type="match status" value="1"/>
</dbReference>
<dbReference type="InterPro" id="IPR002933">
    <property type="entry name" value="Peptidase_M20"/>
</dbReference>
<dbReference type="AlphaFoldDB" id="A0A7W6P2S9"/>
<protein>
    <submittedName>
        <fullName evidence="3">Amidohydrolase</fullName>
    </submittedName>
</protein>
<evidence type="ECO:0000256" key="2">
    <source>
        <dbReference type="PIRSR" id="PIRSR005962-1"/>
    </source>
</evidence>
<dbReference type="Pfam" id="PF01546">
    <property type="entry name" value="Peptidase_M20"/>
    <property type="match status" value="1"/>
</dbReference>
<dbReference type="PANTHER" id="PTHR11014:SF169">
    <property type="entry name" value="CLAN MH, FAMILY M20, PEPTIDASE T-LIKE METALLOPEPTIDASE"/>
    <property type="match status" value="1"/>
</dbReference>
<gene>
    <name evidence="3" type="ORF">GGQ66_003740</name>
</gene>
<dbReference type="Proteomes" id="UP000584824">
    <property type="component" value="Unassembled WGS sequence"/>
</dbReference>
<keyword evidence="1 3" id="KW-0378">Hydrolase</keyword>
<organism evidence="3 4">
    <name type="scientific">Allorhizobium borbori</name>
    <dbReference type="NCBI Taxonomy" id="485907"/>
    <lineage>
        <taxon>Bacteria</taxon>
        <taxon>Pseudomonadati</taxon>
        <taxon>Pseudomonadota</taxon>
        <taxon>Alphaproteobacteria</taxon>
        <taxon>Hyphomicrobiales</taxon>
        <taxon>Rhizobiaceae</taxon>
        <taxon>Rhizobium/Agrobacterium group</taxon>
        <taxon>Allorhizobium</taxon>
    </lineage>
</organism>
<dbReference type="PIRSF" id="PIRSF005962">
    <property type="entry name" value="Pept_M20D_amidohydro"/>
    <property type="match status" value="1"/>
</dbReference>
<comment type="cofactor">
    <cofactor evidence="2">
        <name>Mn(2+)</name>
        <dbReference type="ChEBI" id="CHEBI:29035"/>
    </cofactor>
    <text evidence="2">The Mn(2+) ion enhances activity.</text>
</comment>
<evidence type="ECO:0000313" key="4">
    <source>
        <dbReference type="Proteomes" id="UP000584824"/>
    </source>
</evidence>
<feature type="binding site" evidence="2">
    <location>
        <position position="101"/>
    </location>
    <ligand>
        <name>Mn(2+)</name>
        <dbReference type="ChEBI" id="CHEBI:29035"/>
        <label>2</label>
    </ligand>
</feature>
<keyword evidence="2" id="KW-0464">Manganese</keyword>
<feature type="binding site" evidence="2">
    <location>
        <position position="134"/>
    </location>
    <ligand>
        <name>Mn(2+)</name>
        <dbReference type="ChEBI" id="CHEBI:29035"/>
        <label>2</label>
    </ligand>
</feature>
<dbReference type="PANTHER" id="PTHR11014">
    <property type="entry name" value="PEPTIDASE M20 FAMILY MEMBER"/>
    <property type="match status" value="1"/>
</dbReference>
<dbReference type="Gene3D" id="3.40.630.10">
    <property type="entry name" value="Zn peptidases"/>
    <property type="match status" value="1"/>
</dbReference>
<dbReference type="InterPro" id="IPR017439">
    <property type="entry name" value="Amidohydrolase"/>
</dbReference>
<dbReference type="InterPro" id="IPR036264">
    <property type="entry name" value="Bact_exopeptidase_dim_dom"/>
</dbReference>
<feature type="binding site" evidence="2">
    <location>
        <position position="99"/>
    </location>
    <ligand>
        <name>Mn(2+)</name>
        <dbReference type="ChEBI" id="CHEBI:29035"/>
        <label>2</label>
    </ligand>
</feature>
<feature type="binding site" evidence="2">
    <location>
        <position position="160"/>
    </location>
    <ligand>
        <name>Mn(2+)</name>
        <dbReference type="ChEBI" id="CHEBI:29035"/>
        <label>2</label>
    </ligand>
</feature>
<dbReference type="GO" id="GO:0046872">
    <property type="term" value="F:metal ion binding"/>
    <property type="evidence" value="ECO:0007669"/>
    <property type="project" value="UniProtKB-KW"/>
</dbReference>
<dbReference type="GO" id="GO:0016787">
    <property type="term" value="F:hydrolase activity"/>
    <property type="evidence" value="ECO:0007669"/>
    <property type="project" value="UniProtKB-KW"/>
</dbReference>
<dbReference type="SUPFAM" id="SSF53187">
    <property type="entry name" value="Zn-dependent exopeptidases"/>
    <property type="match status" value="1"/>
</dbReference>
<reference evidence="3 4" key="1">
    <citation type="submission" date="2020-08" db="EMBL/GenBank/DDBJ databases">
        <title>Genomic Encyclopedia of Type Strains, Phase IV (KMG-IV): sequencing the most valuable type-strain genomes for metagenomic binning, comparative biology and taxonomic classification.</title>
        <authorList>
            <person name="Goeker M."/>
        </authorList>
    </citation>
    <scope>NUCLEOTIDE SEQUENCE [LARGE SCALE GENOMIC DNA]</scope>
    <source>
        <strain evidence="3 4">DSM 26385</strain>
    </source>
</reference>
<sequence>MPFTASDLDAVTAWRRKLHAMPEVSGDEHETAREVITFLSHTKPDGVIAGLGGTGVAVIYHGDEPGPTVAIRAELDALPIAETGTPAWRSGFAGKGHMCGHDGHMAILAAVGLALGQKRPKRGRAVLLFQPAEETGAGSAAMIADHKFIGARPDITLSLHNMPGVPRGHVWLKTGTANCASQGLRIVFTGRTAHAAQPQTGLSPAGAIASIIPALIGLSRGTLETGDFTLATITHVKIGEPAFGISPANGEIWVTLRSQTDAGMAALLTAAETLAREAAVRDGLKIAFENHDVFRASVNHPDAVALLTAALEAEGVPHSEGETMRASEDFGRFADVSTSAMFFLGAGEDHPALHNSDYDFPDELIPVGARIFLRAIHAVLG</sequence>
<dbReference type="EMBL" id="JACIDU010000017">
    <property type="protein sequence ID" value="MBB4105157.1"/>
    <property type="molecule type" value="Genomic_DNA"/>
</dbReference>
<feature type="binding site" evidence="2">
    <location>
        <position position="354"/>
    </location>
    <ligand>
        <name>Mn(2+)</name>
        <dbReference type="ChEBI" id="CHEBI:29035"/>
        <label>2</label>
    </ligand>
</feature>
<keyword evidence="2" id="KW-0479">Metal-binding</keyword>
<dbReference type="NCBIfam" id="TIGR01891">
    <property type="entry name" value="amidohydrolases"/>
    <property type="match status" value="1"/>
</dbReference>
<dbReference type="RefSeq" id="WP_183794380.1">
    <property type="nucleotide sequence ID" value="NZ_JACIDU010000017.1"/>
</dbReference>
<comment type="caution">
    <text evidence="3">The sequence shown here is derived from an EMBL/GenBank/DDBJ whole genome shotgun (WGS) entry which is preliminary data.</text>
</comment>
<evidence type="ECO:0000256" key="1">
    <source>
        <dbReference type="ARBA" id="ARBA00022801"/>
    </source>
</evidence>
<dbReference type="SUPFAM" id="SSF55031">
    <property type="entry name" value="Bacterial exopeptidase dimerisation domain"/>
    <property type="match status" value="1"/>
</dbReference>
<evidence type="ECO:0000313" key="3">
    <source>
        <dbReference type="EMBL" id="MBB4105157.1"/>
    </source>
</evidence>
<name>A0A7W6P2S9_9HYPH</name>